<dbReference type="InterPro" id="IPR022663">
    <property type="entry name" value="DapB_C"/>
</dbReference>
<evidence type="ECO:0000313" key="17">
    <source>
        <dbReference type="Proteomes" id="UP000275348"/>
    </source>
</evidence>
<dbReference type="OrthoDB" id="9790352at2"/>
<evidence type="ECO:0000256" key="6">
    <source>
        <dbReference type="ARBA" id="ARBA00023002"/>
    </source>
</evidence>
<keyword evidence="3 13" id="KW-0028">Amino-acid biosynthesis</keyword>
<dbReference type="Pfam" id="PF01113">
    <property type="entry name" value="DapB_N"/>
    <property type="match status" value="1"/>
</dbReference>
<feature type="domain" description="Dihydrodipicolinate reductase C-terminal" evidence="15">
    <location>
        <begin position="102"/>
        <end position="231"/>
    </location>
</feature>
<dbReference type="GO" id="GO:0019877">
    <property type="term" value="P:diaminopimelate biosynthetic process"/>
    <property type="evidence" value="ECO:0007669"/>
    <property type="project" value="UniProtKB-UniRule"/>
</dbReference>
<keyword evidence="6 13" id="KW-0560">Oxidoreductase</keyword>
<evidence type="ECO:0000256" key="3">
    <source>
        <dbReference type="ARBA" id="ARBA00022605"/>
    </source>
</evidence>
<comment type="pathway">
    <text evidence="9 13">Amino-acid biosynthesis; L-lysine biosynthesis via DAP pathway; (S)-tetrahydrodipicolinate from L-aspartate: step 4/4.</text>
</comment>
<evidence type="ECO:0000256" key="4">
    <source>
        <dbReference type="ARBA" id="ARBA00022857"/>
    </source>
</evidence>
<accession>A0A3L9M1C0</accession>
<evidence type="ECO:0000256" key="9">
    <source>
        <dbReference type="ARBA" id="ARBA00037922"/>
    </source>
</evidence>
<dbReference type="SUPFAM" id="SSF51735">
    <property type="entry name" value="NAD(P)-binding Rossmann-fold domains"/>
    <property type="match status" value="1"/>
</dbReference>
<comment type="caution">
    <text evidence="16">The sequence shown here is derived from an EMBL/GenBank/DDBJ whole genome shotgun (WGS) entry which is preliminary data.</text>
</comment>
<feature type="active site" description="Proton donor" evidence="13">
    <location>
        <position position="136"/>
    </location>
</feature>
<comment type="catalytic activity">
    <reaction evidence="12 13">
        <text>(S)-2,3,4,5-tetrahydrodipicolinate + NAD(+) + H2O = (2S,4S)-4-hydroxy-2,3,4,5-tetrahydrodipicolinate + NADH + H(+)</text>
        <dbReference type="Rhea" id="RHEA:35323"/>
        <dbReference type="ChEBI" id="CHEBI:15377"/>
        <dbReference type="ChEBI" id="CHEBI:15378"/>
        <dbReference type="ChEBI" id="CHEBI:16845"/>
        <dbReference type="ChEBI" id="CHEBI:57540"/>
        <dbReference type="ChEBI" id="CHEBI:57945"/>
        <dbReference type="ChEBI" id="CHEBI:67139"/>
        <dbReference type="EC" id="1.17.1.8"/>
    </reaction>
</comment>
<evidence type="ECO:0000256" key="11">
    <source>
        <dbReference type="ARBA" id="ARBA00049080"/>
    </source>
</evidence>
<dbReference type="GO" id="GO:0009089">
    <property type="term" value="P:lysine biosynthetic process via diaminopimelate"/>
    <property type="evidence" value="ECO:0007669"/>
    <property type="project" value="UniProtKB-UniRule"/>
</dbReference>
<evidence type="ECO:0000256" key="8">
    <source>
        <dbReference type="ARBA" id="ARBA00023154"/>
    </source>
</evidence>
<feature type="binding site" evidence="13">
    <location>
        <begin position="96"/>
        <end position="99"/>
    </location>
    <ligand>
        <name>NAD(+)</name>
        <dbReference type="ChEBI" id="CHEBI:57540"/>
    </ligand>
</feature>
<dbReference type="GO" id="GO:0008839">
    <property type="term" value="F:4-hydroxy-tetrahydrodipicolinate reductase"/>
    <property type="evidence" value="ECO:0007669"/>
    <property type="project" value="UniProtKB-UniRule"/>
</dbReference>
<comment type="caution">
    <text evidence="13">Lacks conserved residue(s) required for the propagation of feature annotation.</text>
</comment>
<evidence type="ECO:0000259" key="14">
    <source>
        <dbReference type="Pfam" id="PF01113"/>
    </source>
</evidence>
<dbReference type="GO" id="GO:0050661">
    <property type="term" value="F:NADP binding"/>
    <property type="evidence" value="ECO:0007669"/>
    <property type="project" value="UniProtKB-UniRule"/>
</dbReference>
<evidence type="ECO:0000259" key="15">
    <source>
        <dbReference type="Pfam" id="PF05173"/>
    </source>
</evidence>
<keyword evidence="2 13" id="KW-0963">Cytoplasm</keyword>
<dbReference type="EMBL" id="RDOJ01000023">
    <property type="protein sequence ID" value="RLZ06682.1"/>
    <property type="molecule type" value="Genomic_DNA"/>
</dbReference>
<comment type="subcellular location">
    <subcellularLocation>
        <location evidence="13">Cytoplasm</location>
    </subcellularLocation>
</comment>
<dbReference type="InterPro" id="IPR000846">
    <property type="entry name" value="DapB_N"/>
</dbReference>
<dbReference type="InterPro" id="IPR023940">
    <property type="entry name" value="DHDPR_bac"/>
</dbReference>
<dbReference type="Gene3D" id="3.40.50.720">
    <property type="entry name" value="NAD(P)-binding Rossmann-like Domain"/>
    <property type="match status" value="1"/>
</dbReference>
<gene>
    <name evidence="13 16" type="primary">dapB</name>
    <name evidence="16" type="ORF">EAH69_12800</name>
</gene>
<dbReference type="NCBIfam" id="TIGR00036">
    <property type="entry name" value="dapB"/>
    <property type="match status" value="1"/>
</dbReference>
<dbReference type="PANTHER" id="PTHR20836">
    <property type="entry name" value="DIHYDRODIPICOLINATE REDUCTASE"/>
    <property type="match status" value="1"/>
</dbReference>
<feature type="active site" description="Proton donor/acceptor" evidence="13">
    <location>
        <position position="132"/>
    </location>
</feature>
<dbReference type="UniPathway" id="UPA00034">
    <property type="reaction ID" value="UER00018"/>
</dbReference>
<keyword evidence="5 13" id="KW-0220">Diaminopimelate biosynthesis</keyword>
<evidence type="ECO:0000256" key="2">
    <source>
        <dbReference type="ARBA" id="ARBA00022490"/>
    </source>
</evidence>
<dbReference type="GO" id="GO:0051287">
    <property type="term" value="F:NAD binding"/>
    <property type="evidence" value="ECO:0007669"/>
    <property type="project" value="UniProtKB-UniRule"/>
</dbReference>
<dbReference type="InterPro" id="IPR022664">
    <property type="entry name" value="DapB_N_CS"/>
</dbReference>
<organism evidence="16 17">
    <name type="scientific">Faecalibacter macacae</name>
    <dbReference type="NCBI Taxonomy" id="1859289"/>
    <lineage>
        <taxon>Bacteria</taxon>
        <taxon>Pseudomonadati</taxon>
        <taxon>Bacteroidota</taxon>
        <taxon>Flavobacteriia</taxon>
        <taxon>Flavobacteriales</taxon>
        <taxon>Weeksellaceae</taxon>
        <taxon>Faecalibacter</taxon>
    </lineage>
</organism>
<dbReference type="PIRSF" id="PIRSF000161">
    <property type="entry name" value="DHPR"/>
    <property type="match status" value="1"/>
</dbReference>
<feature type="binding site" evidence="13">
    <location>
        <position position="133"/>
    </location>
    <ligand>
        <name>(S)-2,3,4,5-tetrahydrodipicolinate</name>
        <dbReference type="ChEBI" id="CHEBI:16845"/>
    </ligand>
</feature>
<keyword evidence="8 13" id="KW-0457">Lysine biosynthesis</keyword>
<protein>
    <recommendedName>
        <fullName evidence="10 13">4-hydroxy-tetrahydrodipicolinate reductase</fullName>
        <shortName evidence="13">HTPA reductase</shortName>
        <ecNumber evidence="10 13">1.17.1.8</ecNumber>
    </recommendedName>
</protein>
<dbReference type="SUPFAM" id="SSF55347">
    <property type="entry name" value="Glyceraldehyde-3-phosphate dehydrogenase-like, C-terminal domain"/>
    <property type="match status" value="1"/>
</dbReference>
<feature type="domain" description="Dihydrodipicolinate reductase N-terminal" evidence="14">
    <location>
        <begin position="1"/>
        <end position="99"/>
    </location>
</feature>
<comment type="similarity">
    <text evidence="1 13">Belongs to the DapB family.</text>
</comment>
<dbReference type="HAMAP" id="MF_00102">
    <property type="entry name" value="DapB"/>
    <property type="match status" value="1"/>
</dbReference>
<evidence type="ECO:0000256" key="1">
    <source>
        <dbReference type="ARBA" id="ARBA00006642"/>
    </source>
</evidence>
<dbReference type="InterPro" id="IPR036291">
    <property type="entry name" value="NAD(P)-bd_dom_sf"/>
</dbReference>
<feature type="binding site" evidence="13">
    <location>
        <begin position="71"/>
        <end position="73"/>
    </location>
    <ligand>
        <name>NAD(+)</name>
        <dbReference type="ChEBI" id="CHEBI:57540"/>
    </ligand>
</feature>
<dbReference type="EC" id="1.17.1.8" evidence="10 13"/>
<dbReference type="PANTHER" id="PTHR20836:SF0">
    <property type="entry name" value="4-HYDROXY-TETRAHYDRODIPICOLINATE REDUCTASE 1, CHLOROPLASTIC-RELATED"/>
    <property type="match status" value="1"/>
</dbReference>
<evidence type="ECO:0000256" key="13">
    <source>
        <dbReference type="HAMAP-Rule" id="MF_00102"/>
    </source>
</evidence>
<evidence type="ECO:0000256" key="12">
    <source>
        <dbReference type="ARBA" id="ARBA00049396"/>
    </source>
</evidence>
<dbReference type="Proteomes" id="UP000275348">
    <property type="component" value="Unassembled WGS sequence"/>
</dbReference>
<feature type="binding site" evidence="13">
    <location>
        <begin position="142"/>
        <end position="143"/>
    </location>
    <ligand>
        <name>(S)-2,3,4,5-tetrahydrodipicolinate</name>
        <dbReference type="ChEBI" id="CHEBI:16845"/>
    </ligand>
</feature>
<evidence type="ECO:0000256" key="7">
    <source>
        <dbReference type="ARBA" id="ARBA00023027"/>
    </source>
</evidence>
<comment type="caution">
    <text evidence="13">Was originally thought to be a dihydrodipicolinate reductase (DHDPR), catalyzing the conversion of dihydrodipicolinate to tetrahydrodipicolinate. However, it was shown in E.coli that the substrate of the enzymatic reaction is not dihydrodipicolinate (DHDP) but in fact (2S,4S)-4-hydroxy-2,3,4,5-tetrahydrodipicolinic acid (HTPA), the product released by the DapA-catalyzed reaction.</text>
</comment>
<dbReference type="Gene3D" id="3.30.360.10">
    <property type="entry name" value="Dihydrodipicolinate Reductase, domain 2"/>
    <property type="match status" value="1"/>
</dbReference>
<comment type="function">
    <text evidence="13">Catalyzes the conversion of 4-hydroxy-tetrahydrodipicolinate (HTPA) to tetrahydrodipicolinate.</text>
</comment>
<feature type="binding site" evidence="13">
    <location>
        <position position="29"/>
    </location>
    <ligand>
        <name>NADP(+)</name>
        <dbReference type="ChEBI" id="CHEBI:58349"/>
    </ligand>
</feature>
<dbReference type="PROSITE" id="PS01298">
    <property type="entry name" value="DAPB"/>
    <property type="match status" value="1"/>
</dbReference>
<dbReference type="GO" id="GO:0016726">
    <property type="term" value="F:oxidoreductase activity, acting on CH or CH2 groups, NAD or NADP as acceptor"/>
    <property type="evidence" value="ECO:0007669"/>
    <property type="project" value="UniProtKB-UniRule"/>
</dbReference>
<keyword evidence="17" id="KW-1185">Reference proteome</keyword>
<keyword evidence="7 13" id="KW-0520">NAD</keyword>
<dbReference type="GO" id="GO:0005829">
    <property type="term" value="C:cytosol"/>
    <property type="evidence" value="ECO:0007669"/>
    <property type="project" value="TreeGrafter"/>
</dbReference>
<evidence type="ECO:0000313" key="16">
    <source>
        <dbReference type="EMBL" id="RLZ06682.1"/>
    </source>
</evidence>
<sequence length="234" mass="26172">MKIGLIGYGKMGKAIEEIVVERGHEVVLKVSHTPTPEELKDIDVAIEFSRPEYAYDNLKVLLESNTPTICGTTGWLDQQEEVNQLTLANNTAFLYASNFSLGVNLFFELNQQLARMMNKYRAEYNINLEEIHHTQKLDAPSGTAITIAEGIIDNTSYNNWSMEEQGESIIPIEAKRIENVPGTHIVQYTSEVDTIEISHTAHSRKGFALGAVIAAEWIADKKGVFSMKDVLELN</sequence>
<evidence type="ECO:0000256" key="5">
    <source>
        <dbReference type="ARBA" id="ARBA00022915"/>
    </source>
</evidence>
<name>A0A3L9M1C0_9FLAO</name>
<keyword evidence="4 13" id="KW-0521">NADP</keyword>
<comment type="catalytic activity">
    <reaction evidence="11 13">
        <text>(S)-2,3,4,5-tetrahydrodipicolinate + NADP(+) + H2O = (2S,4S)-4-hydroxy-2,3,4,5-tetrahydrodipicolinate + NADPH + H(+)</text>
        <dbReference type="Rhea" id="RHEA:35331"/>
        <dbReference type="ChEBI" id="CHEBI:15377"/>
        <dbReference type="ChEBI" id="CHEBI:15378"/>
        <dbReference type="ChEBI" id="CHEBI:16845"/>
        <dbReference type="ChEBI" id="CHEBI:57783"/>
        <dbReference type="ChEBI" id="CHEBI:58349"/>
        <dbReference type="ChEBI" id="CHEBI:67139"/>
        <dbReference type="EC" id="1.17.1.8"/>
    </reaction>
</comment>
<evidence type="ECO:0000256" key="10">
    <source>
        <dbReference type="ARBA" id="ARBA00038983"/>
    </source>
</evidence>
<proteinExistence type="inferred from homology"/>
<reference evidence="16 17" key="1">
    <citation type="submission" date="2018-10" db="EMBL/GenBank/DDBJ databases">
        <authorList>
            <person name="Chen X."/>
        </authorList>
    </citation>
    <scope>NUCLEOTIDE SEQUENCE [LARGE SCALE GENOMIC DNA]</scope>
    <source>
        <strain evidence="16 17">YIM 102668</strain>
    </source>
</reference>
<dbReference type="Pfam" id="PF05173">
    <property type="entry name" value="DapB_C"/>
    <property type="match status" value="1"/>
</dbReference>
<dbReference type="RefSeq" id="WP_121935606.1">
    <property type="nucleotide sequence ID" value="NZ_RDOJ01000023.1"/>
</dbReference>
<dbReference type="AlphaFoldDB" id="A0A3L9M1C0"/>
<comment type="subunit">
    <text evidence="13">Homotetramer.</text>
</comment>
<dbReference type="CDD" id="cd02274">
    <property type="entry name" value="DHDPR_N"/>
    <property type="match status" value="1"/>
</dbReference>